<dbReference type="EMBL" id="CH954181">
    <property type="protein sequence ID" value="EDV48421.1"/>
    <property type="molecule type" value="Genomic_DNA"/>
</dbReference>
<keyword evidence="9" id="KW-1185">Reference proteome</keyword>
<sequence>MADPEEKRKFLLGRCCKFHWRGNLTVIIPSLTLPILIYAFMNDRAEYKCLWLIVTMALLWITEALPIYLTALLPLAFCPLLGLVNSERVCQLFFTETIVVFLGGLIVALGIEYCNLHTRIALTVIRIVGGSPRRLFVGIMVVSVFMGLWISNSAGTAMMCPIVKALITELNTNNMVPVYMTQEEEPVEEGEPPHPSKITIAFYAGIAYASTIGGLGTHIGTGTNLVLVGIYADRFPTSTEEISFANFMFYSIPLMVCLNITLVIISLLVTQMGLFRPKSKTGQAISEANKNRKVMEEVLRQRHIDLGPMSCHEIQMSIAFGLMIVLLITRKPGFFPGWMTLIDRKPVGSSVGLLFVVLLMFALPTQYTFFKYCCGKAPFTAQAIDAVISWQYVFTNISWGLPFLLGGGFALAEASRESGLNIMITKAMQVLKGLPSVVLQLITLVLSTFFSTFNANVVVANIVLPVLCEMAIALEIHPLILTLPSCLAISMVYFLPVSTPPNAIVTQYAHIKTKYFACCGILPTIIGLLVNLLNTNTWGFVIFPGTRSFPDWAMEIRNKTKI</sequence>
<dbReference type="PhylomeDB" id="B3NZ18"/>
<feature type="transmembrane region" description="Helical" evidence="7">
    <location>
        <begin position="314"/>
        <end position="330"/>
    </location>
</feature>
<dbReference type="InterPro" id="IPR001898">
    <property type="entry name" value="SLC13A/DASS"/>
</dbReference>
<dbReference type="eggNOG" id="KOG1281">
    <property type="taxonomic scope" value="Eukaryota"/>
</dbReference>
<evidence type="ECO:0000256" key="3">
    <source>
        <dbReference type="ARBA" id="ARBA00022448"/>
    </source>
</evidence>
<dbReference type="OMA" id="THIMAHT"/>
<feature type="transmembrane region" description="Helical" evidence="7">
    <location>
        <begin position="49"/>
        <end position="73"/>
    </location>
</feature>
<dbReference type="PANTHER" id="PTHR10283">
    <property type="entry name" value="SOLUTE CARRIER FAMILY 13 MEMBER"/>
    <property type="match status" value="1"/>
</dbReference>
<comment type="similarity">
    <text evidence="2">Belongs to the SLC13A/DASS transporter (TC 2.A.47) family. NADC subfamily.</text>
</comment>
<evidence type="ECO:0000256" key="7">
    <source>
        <dbReference type="SAM" id="Phobius"/>
    </source>
</evidence>
<keyword evidence="5 7" id="KW-1133">Transmembrane helix</keyword>
<evidence type="ECO:0000313" key="8">
    <source>
        <dbReference type="EMBL" id="EDV48421.1"/>
    </source>
</evidence>
<evidence type="ECO:0000256" key="2">
    <source>
        <dbReference type="ARBA" id="ARBA00006772"/>
    </source>
</evidence>
<feature type="transmembrane region" description="Helical" evidence="7">
    <location>
        <begin position="515"/>
        <end position="533"/>
    </location>
</feature>
<evidence type="ECO:0000256" key="4">
    <source>
        <dbReference type="ARBA" id="ARBA00022692"/>
    </source>
</evidence>
<keyword evidence="6 7" id="KW-0472">Membrane</keyword>
<dbReference type="GO" id="GO:0015137">
    <property type="term" value="F:citrate transmembrane transporter activity"/>
    <property type="evidence" value="ECO:0007669"/>
    <property type="project" value="TreeGrafter"/>
</dbReference>
<dbReference type="InterPro" id="IPR031312">
    <property type="entry name" value="Na/sul_symport_CS"/>
</dbReference>
<reference evidence="8 9" key="2">
    <citation type="journal article" date="2008" name="Bioinformatics">
        <title>Assembly reconciliation.</title>
        <authorList>
            <person name="Zimin A.V."/>
            <person name="Smith D.R."/>
            <person name="Sutton G."/>
            <person name="Yorke J.A."/>
        </authorList>
    </citation>
    <scope>NUCLEOTIDE SEQUENCE [LARGE SCALE GENOMIC DNA]</scope>
    <source>
        <strain evidence="8 9">TSC#14021-0224.01</strain>
    </source>
</reference>
<feature type="transmembrane region" description="Helical" evidence="7">
    <location>
        <begin position="351"/>
        <end position="370"/>
    </location>
</feature>
<reference evidence="8 9" key="1">
    <citation type="journal article" date="2007" name="Nature">
        <title>Evolution of genes and genomes on the Drosophila phylogeny.</title>
        <authorList>
            <consortium name="Drosophila 12 Genomes Consortium"/>
            <person name="Clark A.G."/>
            <person name="Eisen M.B."/>
            <person name="Smith D.R."/>
            <person name="Bergman C.M."/>
            <person name="Oliver B."/>
            <person name="Markow T.A."/>
            <person name="Kaufman T.C."/>
            <person name="Kellis M."/>
            <person name="Gelbart W."/>
            <person name="Iyer V.N."/>
            <person name="Pollard D.A."/>
            <person name="Sackton T.B."/>
            <person name="Larracuente A.M."/>
            <person name="Singh N.D."/>
            <person name="Abad J.P."/>
            <person name="Abt D.N."/>
            <person name="Adryan B."/>
            <person name="Aguade M."/>
            <person name="Akashi H."/>
            <person name="Anderson W.W."/>
            <person name="Aquadro C.F."/>
            <person name="Ardell D.H."/>
            <person name="Arguello R."/>
            <person name="Artieri C.G."/>
            <person name="Barbash D.A."/>
            <person name="Barker D."/>
            <person name="Barsanti P."/>
            <person name="Batterham P."/>
            <person name="Batzoglou S."/>
            <person name="Begun D."/>
            <person name="Bhutkar A."/>
            <person name="Blanco E."/>
            <person name="Bosak S.A."/>
            <person name="Bradley R.K."/>
            <person name="Brand A.D."/>
            <person name="Brent M.R."/>
            <person name="Brooks A.N."/>
            <person name="Brown R.H."/>
            <person name="Butlin R.K."/>
            <person name="Caggese C."/>
            <person name="Calvi B.R."/>
            <person name="Bernardo de Carvalho A."/>
            <person name="Caspi A."/>
            <person name="Castrezana S."/>
            <person name="Celniker S.E."/>
            <person name="Chang J.L."/>
            <person name="Chapple C."/>
            <person name="Chatterji S."/>
            <person name="Chinwalla A."/>
            <person name="Civetta A."/>
            <person name="Clifton S.W."/>
            <person name="Comeron J.M."/>
            <person name="Costello J.C."/>
            <person name="Coyne J.A."/>
            <person name="Daub J."/>
            <person name="David R.G."/>
            <person name="Delcher A.L."/>
            <person name="Delehaunty K."/>
            <person name="Do C.B."/>
            <person name="Ebling H."/>
            <person name="Edwards K."/>
            <person name="Eickbush T."/>
            <person name="Evans J.D."/>
            <person name="Filipski A."/>
            <person name="Findeiss S."/>
            <person name="Freyhult E."/>
            <person name="Fulton L."/>
            <person name="Fulton R."/>
            <person name="Garcia A.C."/>
            <person name="Gardiner A."/>
            <person name="Garfield D.A."/>
            <person name="Garvin B.E."/>
            <person name="Gibson G."/>
            <person name="Gilbert D."/>
            <person name="Gnerre S."/>
            <person name="Godfrey J."/>
            <person name="Good R."/>
            <person name="Gotea V."/>
            <person name="Gravely B."/>
            <person name="Greenberg A.J."/>
            <person name="Griffiths-Jones S."/>
            <person name="Gross S."/>
            <person name="Guigo R."/>
            <person name="Gustafson E.A."/>
            <person name="Haerty W."/>
            <person name="Hahn M.W."/>
            <person name="Halligan D.L."/>
            <person name="Halpern A.L."/>
            <person name="Halter G.M."/>
            <person name="Han M.V."/>
            <person name="Heger A."/>
            <person name="Hillier L."/>
            <person name="Hinrichs A.S."/>
            <person name="Holmes I."/>
            <person name="Hoskins R.A."/>
            <person name="Hubisz M.J."/>
            <person name="Hultmark D."/>
            <person name="Huntley M.A."/>
            <person name="Jaffe D.B."/>
            <person name="Jagadeeshan S."/>
            <person name="Jeck W.R."/>
            <person name="Johnson J."/>
            <person name="Jones C.D."/>
            <person name="Jordan W.C."/>
            <person name="Karpen G.H."/>
            <person name="Kataoka E."/>
            <person name="Keightley P.D."/>
            <person name="Kheradpour P."/>
            <person name="Kirkness E.F."/>
            <person name="Koerich L.B."/>
            <person name="Kristiansen K."/>
            <person name="Kudrna D."/>
            <person name="Kulathinal R.J."/>
            <person name="Kumar S."/>
            <person name="Kwok R."/>
            <person name="Lander E."/>
            <person name="Langley C.H."/>
            <person name="Lapoint R."/>
            <person name="Lazzaro B.P."/>
            <person name="Lee S.J."/>
            <person name="Levesque L."/>
            <person name="Li R."/>
            <person name="Lin C.F."/>
            <person name="Lin M.F."/>
            <person name="Lindblad-Toh K."/>
            <person name="Llopart A."/>
            <person name="Long M."/>
            <person name="Low L."/>
            <person name="Lozovsky E."/>
            <person name="Lu J."/>
            <person name="Luo M."/>
            <person name="Machado C.A."/>
            <person name="Makalowski W."/>
            <person name="Marzo M."/>
            <person name="Matsuda M."/>
            <person name="Matzkin L."/>
            <person name="McAllister B."/>
            <person name="McBride C.S."/>
            <person name="McKernan B."/>
            <person name="McKernan K."/>
            <person name="Mendez-Lago M."/>
            <person name="Minx P."/>
            <person name="Mollenhauer M.U."/>
            <person name="Montooth K."/>
            <person name="Mount S.M."/>
            <person name="Mu X."/>
            <person name="Myers E."/>
            <person name="Negre B."/>
            <person name="Newfeld S."/>
            <person name="Nielsen R."/>
            <person name="Noor M.A."/>
            <person name="O'Grady P."/>
            <person name="Pachter L."/>
            <person name="Papaceit M."/>
            <person name="Parisi M.J."/>
            <person name="Parisi M."/>
            <person name="Parts L."/>
            <person name="Pedersen J.S."/>
            <person name="Pesole G."/>
            <person name="Phillippy A.M."/>
            <person name="Ponting C.P."/>
            <person name="Pop M."/>
            <person name="Porcelli D."/>
            <person name="Powell J.R."/>
            <person name="Prohaska S."/>
            <person name="Pruitt K."/>
            <person name="Puig M."/>
            <person name="Quesneville H."/>
            <person name="Ram K.R."/>
            <person name="Rand D."/>
            <person name="Rasmussen M.D."/>
            <person name="Reed L.K."/>
            <person name="Reenan R."/>
            <person name="Reily A."/>
            <person name="Remington K.A."/>
            <person name="Rieger T.T."/>
            <person name="Ritchie M.G."/>
            <person name="Robin C."/>
            <person name="Rogers Y.H."/>
            <person name="Rohde C."/>
            <person name="Rozas J."/>
            <person name="Rubenfield M.J."/>
            <person name="Ruiz A."/>
            <person name="Russo S."/>
            <person name="Salzberg S.L."/>
            <person name="Sanchez-Gracia A."/>
            <person name="Saranga D.J."/>
            <person name="Sato H."/>
            <person name="Schaeffer S.W."/>
            <person name="Schatz M.C."/>
            <person name="Schlenke T."/>
            <person name="Schwartz R."/>
            <person name="Segarra C."/>
            <person name="Singh R.S."/>
            <person name="Sirot L."/>
            <person name="Sirota M."/>
            <person name="Sisneros N.B."/>
            <person name="Smith C.D."/>
            <person name="Smith T.F."/>
            <person name="Spieth J."/>
            <person name="Stage D.E."/>
            <person name="Stark A."/>
            <person name="Stephan W."/>
            <person name="Strausberg R.L."/>
            <person name="Strempel S."/>
            <person name="Sturgill D."/>
            <person name="Sutton G."/>
            <person name="Sutton G.G."/>
            <person name="Tao W."/>
            <person name="Teichmann S."/>
            <person name="Tobari Y.N."/>
            <person name="Tomimura Y."/>
            <person name="Tsolas J.M."/>
            <person name="Valente V.L."/>
            <person name="Venter E."/>
            <person name="Venter J.C."/>
            <person name="Vicario S."/>
            <person name="Vieira F.G."/>
            <person name="Vilella A.J."/>
            <person name="Villasante A."/>
            <person name="Walenz B."/>
            <person name="Wang J."/>
            <person name="Wasserman M."/>
            <person name="Watts T."/>
            <person name="Wilson D."/>
            <person name="Wilson R.K."/>
            <person name="Wing R.A."/>
            <person name="Wolfner M.F."/>
            <person name="Wong A."/>
            <person name="Wong G.K."/>
            <person name="Wu C.I."/>
            <person name="Wu G."/>
            <person name="Yamamoto D."/>
            <person name="Yang H.P."/>
            <person name="Yang S.P."/>
            <person name="Yorke J.A."/>
            <person name="Yoshida K."/>
            <person name="Zdobnov E."/>
            <person name="Zhang P."/>
            <person name="Zhang Y."/>
            <person name="Zimin A.V."/>
            <person name="Baldwin J."/>
            <person name="Abdouelleil A."/>
            <person name="Abdulkadir J."/>
            <person name="Abebe A."/>
            <person name="Abera B."/>
            <person name="Abreu J."/>
            <person name="Acer S.C."/>
            <person name="Aftuck L."/>
            <person name="Alexander A."/>
            <person name="An P."/>
            <person name="Anderson E."/>
            <person name="Anderson S."/>
            <person name="Arachi H."/>
            <person name="Azer M."/>
            <person name="Bachantsang P."/>
            <person name="Barry A."/>
            <person name="Bayul T."/>
            <person name="Berlin A."/>
            <person name="Bessette D."/>
            <person name="Bloom T."/>
            <person name="Blye J."/>
            <person name="Boguslavskiy L."/>
            <person name="Bonnet C."/>
            <person name="Boukhgalter B."/>
            <person name="Bourzgui I."/>
            <person name="Brown A."/>
            <person name="Cahill P."/>
            <person name="Channer S."/>
            <person name="Cheshatsang Y."/>
            <person name="Chuda L."/>
            <person name="Citroen M."/>
            <person name="Collymore A."/>
            <person name="Cooke P."/>
            <person name="Costello M."/>
            <person name="D'Aco K."/>
            <person name="Daza R."/>
            <person name="De Haan G."/>
            <person name="DeGray S."/>
            <person name="DeMaso C."/>
            <person name="Dhargay N."/>
            <person name="Dooley K."/>
            <person name="Dooley E."/>
            <person name="Doricent M."/>
            <person name="Dorje P."/>
            <person name="Dorjee K."/>
            <person name="Dupes A."/>
            <person name="Elong R."/>
            <person name="Falk J."/>
            <person name="Farina A."/>
            <person name="Faro S."/>
            <person name="Ferguson D."/>
            <person name="Fisher S."/>
            <person name="Foley C.D."/>
            <person name="Franke A."/>
            <person name="Friedrich D."/>
            <person name="Gadbois L."/>
            <person name="Gearin G."/>
            <person name="Gearin C.R."/>
            <person name="Giannoukos G."/>
            <person name="Goode T."/>
            <person name="Graham J."/>
            <person name="Grandbois E."/>
            <person name="Grewal S."/>
            <person name="Gyaltsen K."/>
            <person name="Hafez N."/>
            <person name="Hagos B."/>
            <person name="Hall J."/>
            <person name="Henson C."/>
            <person name="Hollinger A."/>
            <person name="Honan T."/>
            <person name="Huard M.D."/>
            <person name="Hughes L."/>
            <person name="Hurhula B."/>
            <person name="Husby M.E."/>
            <person name="Kamat A."/>
            <person name="Kanga B."/>
            <person name="Kashin S."/>
            <person name="Khazanovich D."/>
            <person name="Kisner P."/>
            <person name="Lance K."/>
            <person name="Lara M."/>
            <person name="Lee W."/>
            <person name="Lennon N."/>
            <person name="Letendre F."/>
            <person name="LeVine R."/>
            <person name="Lipovsky A."/>
            <person name="Liu X."/>
            <person name="Liu J."/>
            <person name="Liu S."/>
            <person name="Lokyitsang T."/>
            <person name="Lokyitsang Y."/>
            <person name="Lubonja R."/>
            <person name="Lui A."/>
            <person name="MacDonald P."/>
            <person name="Magnisalis V."/>
            <person name="Maru K."/>
            <person name="Matthews C."/>
            <person name="McCusker W."/>
            <person name="McDonough S."/>
            <person name="Mehta T."/>
            <person name="Meldrim J."/>
            <person name="Meneus L."/>
            <person name="Mihai O."/>
            <person name="Mihalev A."/>
            <person name="Mihova T."/>
            <person name="Mittelman R."/>
            <person name="Mlenga V."/>
            <person name="Montmayeur A."/>
            <person name="Mulrain L."/>
            <person name="Navidi A."/>
            <person name="Naylor J."/>
            <person name="Negash T."/>
            <person name="Nguyen T."/>
            <person name="Nguyen N."/>
            <person name="Nicol R."/>
            <person name="Norbu C."/>
            <person name="Norbu N."/>
            <person name="Novod N."/>
            <person name="O'Neill B."/>
            <person name="Osman S."/>
            <person name="Markiewicz E."/>
            <person name="Oyono O.L."/>
            <person name="Patti C."/>
            <person name="Phunkhang P."/>
            <person name="Pierre F."/>
            <person name="Priest M."/>
            <person name="Raghuraman S."/>
            <person name="Rege F."/>
            <person name="Reyes R."/>
            <person name="Rise C."/>
            <person name="Rogov P."/>
            <person name="Ross K."/>
            <person name="Ryan E."/>
            <person name="Settipalli S."/>
            <person name="Shea T."/>
            <person name="Sherpa N."/>
            <person name="Shi L."/>
            <person name="Shih D."/>
            <person name="Sparrow T."/>
            <person name="Spaulding J."/>
            <person name="Stalker J."/>
            <person name="Stange-Thomann N."/>
            <person name="Stavropoulos S."/>
            <person name="Stone C."/>
            <person name="Strader C."/>
            <person name="Tesfaye S."/>
            <person name="Thomson T."/>
            <person name="Thoulutsang Y."/>
            <person name="Thoulutsang D."/>
            <person name="Topham K."/>
            <person name="Topping I."/>
            <person name="Tsamla T."/>
            <person name="Vassiliev H."/>
            <person name="Vo A."/>
            <person name="Wangchuk T."/>
            <person name="Wangdi T."/>
            <person name="Weiand M."/>
            <person name="Wilkinson J."/>
            <person name="Wilson A."/>
            <person name="Yadav S."/>
            <person name="Young G."/>
            <person name="Yu Q."/>
            <person name="Zembek L."/>
            <person name="Zhong D."/>
            <person name="Zimmer A."/>
            <person name="Zwirko Z."/>
            <person name="Jaffe D.B."/>
            <person name="Alvarez P."/>
            <person name="Brockman W."/>
            <person name="Butler J."/>
            <person name="Chin C."/>
            <person name="Gnerre S."/>
            <person name="Grabherr M."/>
            <person name="Kleber M."/>
            <person name="Mauceli E."/>
            <person name="MacCallum I."/>
        </authorList>
    </citation>
    <scope>NUCLEOTIDE SEQUENCE [LARGE SCALE GENOMIC DNA]</scope>
    <source>
        <strain evidence="8 9">TSC#14021-0224.01</strain>
    </source>
</reference>
<feature type="transmembrane region" description="Helical" evidence="7">
    <location>
        <begin position="433"/>
        <end position="464"/>
    </location>
</feature>
<organism evidence="8 9">
    <name type="scientific">Drosophila erecta</name>
    <name type="common">Fruit fly</name>
    <dbReference type="NCBI Taxonomy" id="7220"/>
    <lineage>
        <taxon>Eukaryota</taxon>
        <taxon>Metazoa</taxon>
        <taxon>Ecdysozoa</taxon>
        <taxon>Arthropoda</taxon>
        <taxon>Hexapoda</taxon>
        <taxon>Insecta</taxon>
        <taxon>Pterygota</taxon>
        <taxon>Neoptera</taxon>
        <taxon>Endopterygota</taxon>
        <taxon>Diptera</taxon>
        <taxon>Brachycera</taxon>
        <taxon>Muscomorpha</taxon>
        <taxon>Ephydroidea</taxon>
        <taxon>Drosophilidae</taxon>
        <taxon>Drosophila</taxon>
        <taxon>Sophophora</taxon>
    </lineage>
</organism>
<feature type="transmembrane region" description="Helical" evidence="7">
    <location>
        <begin position="93"/>
        <end position="114"/>
    </location>
</feature>
<evidence type="ECO:0000313" key="9">
    <source>
        <dbReference type="Proteomes" id="UP000008711"/>
    </source>
</evidence>
<comment type="subcellular location">
    <subcellularLocation>
        <location evidence="1">Membrane</location>
        <topology evidence="1">Multi-pass membrane protein</topology>
    </subcellularLocation>
</comment>
<dbReference type="KEGG" id="der:6553953"/>
<gene>
    <name evidence="8" type="primary">Dere\GG23703</name>
    <name evidence="8" type="ORF">Dere_GG23703</name>
</gene>
<dbReference type="Proteomes" id="UP000008711">
    <property type="component" value="Unassembled WGS sequence"/>
</dbReference>
<evidence type="ECO:0000256" key="5">
    <source>
        <dbReference type="ARBA" id="ARBA00022989"/>
    </source>
</evidence>
<dbReference type="Pfam" id="PF00939">
    <property type="entry name" value="Na_sulph_symp"/>
    <property type="match status" value="1"/>
</dbReference>
<accession>B3NZ18</accession>
<dbReference type="GO" id="GO:0005886">
    <property type="term" value="C:plasma membrane"/>
    <property type="evidence" value="ECO:0007669"/>
    <property type="project" value="TreeGrafter"/>
</dbReference>
<evidence type="ECO:0000256" key="6">
    <source>
        <dbReference type="ARBA" id="ARBA00023136"/>
    </source>
</evidence>
<dbReference type="GO" id="GO:0015141">
    <property type="term" value="F:succinate transmembrane transporter activity"/>
    <property type="evidence" value="ECO:0007669"/>
    <property type="project" value="TreeGrafter"/>
</dbReference>
<keyword evidence="4 7" id="KW-0812">Transmembrane</keyword>
<dbReference type="PROSITE" id="PS01271">
    <property type="entry name" value="NA_SULFATE"/>
    <property type="match status" value="1"/>
</dbReference>
<dbReference type="PANTHER" id="PTHR10283:SF82">
    <property type="entry name" value="SOLUTE CARRIER FAMILY 13 MEMBER 2"/>
    <property type="match status" value="1"/>
</dbReference>
<dbReference type="AlphaFoldDB" id="B3NZ18"/>
<feature type="transmembrane region" description="Helical" evidence="7">
    <location>
        <begin position="135"/>
        <end position="151"/>
    </location>
</feature>
<name>B3NZ18_DROER</name>
<feature type="transmembrane region" description="Helical" evidence="7">
    <location>
        <begin position="390"/>
        <end position="412"/>
    </location>
</feature>
<dbReference type="HOGENOM" id="CLU_005170_9_1_1"/>
<dbReference type="OrthoDB" id="6493944at2759"/>
<feature type="transmembrane region" description="Helical" evidence="7">
    <location>
        <begin position="476"/>
        <end position="495"/>
    </location>
</feature>
<feature type="transmembrane region" description="Helical" evidence="7">
    <location>
        <begin position="200"/>
        <end position="232"/>
    </location>
</feature>
<protein>
    <submittedName>
        <fullName evidence="8">GG23703</fullName>
    </submittedName>
</protein>
<feature type="transmembrane region" description="Helical" evidence="7">
    <location>
        <begin position="244"/>
        <end position="269"/>
    </location>
</feature>
<evidence type="ECO:0000256" key="1">
    <source>
        <dbReference type="ARBA" id="ARBA00004141"/>
    </source>
</evidence>
<keyword evidence="3" id="KW-0813">Transport</keyword>
<proteinExistence type="inferred from homology"/>